<dbReference type="Proteomes" id="UP000070560">
    <property type="component" value="Chromosome"/>
</dbReference>
<dbReference type="InterPro" id="IPR013984">
    <property type="entry name" value="Ald_Fedxn_OxRdtase_dom2"/>
</dbReference>
<dbReference type="Pfam" id="PF02730">
    <property type="entry name" value="AFOR_N"/>
    <property type="match status" value="1"/>
</dbReference>
<dbReference type="SUPFAM" id="SSF56228">
    <property type="entry name" value="Aldehyde ferredoxin oxidoreductase, N-terminal domain"/>
    <property type="match status" value="1"/>
</dbReference>
<evidence type="ECO:0000256" key="8">
    <source>
        <dbReference type="ARBA" id="ARBA00049934"/>
    </source>
</evidence>
<dbReference type="InterPro" id="IPR036021">
    <property type="entry name" value="Tungsten_al_ferr_oxy-like_C"/>
</dbReference>
<evidence type="ECO:0000256" key="5">
    <source>
        <dbReference type="ARBA" id="ARBA00023002"/>
    </source>
</evidence>
<evidence type="ECO:0000256" key="3">
    <source>
        <dbReference type="ARBA" id="ARBA00022485"/>
    </source>
</evidence>
<dbReference type="PANTHER" id="PTHR30038:SF0">
    <property type="entry name" value="TUNGSTEN-CONTAINING ALDEHYDE FERREDOXIN OXIDOREDUCTASE"/>
    <property type="match status" value="1"/>
</dbReference>
<dbReference type="Gene3D" id="3.60.9.10">
    <property type="entry name" value="Aldehyde ferredoxin oxidoreductase, N-terminal domain"/>
    <property type="match status" value="1"/>
</dbReference>
<evidence type="ECO:0000313" key="11">
    <source>
        <dbReference type="Proteomes" id="UP000070560"/>
    </source>
</evidence>
<evidence type="ECO:0000259" key="9">
    <source>
        <dbReference type="SMART" id="SM00790"/>
    </source>
</evidence>
<dbReference type="Pfam" id="PF01314">
    <property type="entry name" value="AFOR_C"/>
    <property type="match status" value="1"/>
</dbReference>
<dbReference type="GO" id="GO:0051539">
    <property type="term" value="F:4 iron, 4 sulfur cluster binding"/>
    <property type="evidence" value="ECO:0007669"/>
    <property type="project" value="UniProtKB-KW"/>
</dbReference>
<keyword evidence="6" id="KW-0408">Iron</keyword>
<name>A0A7U4QJA5_DESA2</name>
<dbReference type="Gene3D" id="1.10.599.10">
    <property type="entry name" value="Aldehyde Ferredoxin Oxidoreductase Protein, subunit A, domain 3"/>
    <property type="match status" value="1"/>
</dbReference>
<keyword evidence="7" id="KW-0411">Iron-sulfur</keyword>
<keyword evidence="5" id="KW-0560">Oxidoreductase</keyword>
<keyword evidence="4" id="KW-0479">Metal-binding</keyword>
<dbReference type="KEGG" id="daw:HS1_000578"/>
<feature type="domain" description="Aldehyde ferredoxin oxidoreductase N-terminal" evidence="9">
    <location>
        <begin position="4"/>
        <end position="206"/>
    </location>
</feature>
<dbReference type="InterPro" id="IPR001203">
    <property type="entry name" value="OxRdtase_Ald_Fedxn_C"/>
</dbReference>
<dbReference type="InterPro" id="IPR036503">
    <property type="entry name" value="Ald_Fedxn_OxRdtase_N_sf"/>
</dbReference>
<dbReference type="EMBL" id="CP013015">
    <property type="protein sequence ID" value="AMM40384.1"/>
    <property type="molecule type" value="Genomic_DNA"/>
</dbReference>
<accession>A0A7U4QJA5</accession>
<proteinExistence type="inferred from homology"/>
<dbReference type="InterPro" id="IPR013985">
    <property type="entry name" value="Ald_Fedxn_OxRdtase_dom3"/>
</dbReference>
<evidence type="ECO:0000256" key="2">
    <source>
        <dbReference type="ARBA" id="ARBA00011032"/>
    </source>
</evidence>
<evidence type="ECO:0000313" key="10">
    <source>
        <dbReference type="EMBL" id="AMM40384.1"/>
    </source>
</evidence>
<evidence type="ECO:0000256" key="4">
    <source>
        <dbReference type="ARBA" id="ARBA00022723"/>
    </source>
</evidence>
<protein>
    <submittedName>
        <fullName evidence="10">Aldehyde ferredoxin oxidoreductase</fullName>
    </submittedName>
</protein>
<dbReference type="OrthoDB" id="9763894at2"/>
<comment type="similarity">
    <text evidence="2">Belongs to the AOR/FOR family.</text>
</comment>
<comment type="cofactor">
    <cofactor evidence="8">
        <name>tungstopterin</name>
        <dbReference type="ChEBI" id="CHEBI:30402"/>
    </cofactor>
</comment>
<keyword evidence="11" id="KW-1185">Reference proteome</keyword>
<keyword evidence="3" id="KW-0004">4Fe-4S</keyword>
<dbReference type="PANTHER" id="PTHR30038">
    <property type="entry name" value="ALDEHYDE FERREDOXIN OXIDOREDUCTASE"/>
    <property type="match status" value="1"/>
</dbReference>
<dbReference type="GO" id="GO:0016625">
    <property type="term" value="F:oxidoreductase activity, acting on the aldehyde or oxo group of donors, iron-sulfur protein as acceptor"/>
    <property type="evidence" value="ECO:0007669"/>
    <property type="project" value="InterPro"/>
</dbReference>
<dbReference type="SMART" id="SM00790">
    <property type="entry name" value="AFOR_N"/>
    <property type="match status" value="1"/>
</dbReference>
<dbReference type="SUPFAM" id="SSF48310">
    <property type="entry name" value="Aldehyde ferredoxin oxidoreductase, C-terminal domains"/>
    <property type="match status" value="1"/>
</dbReference>
<dbReference type="RefSeq" id="WP_066060741.1">
    <property type="nucleotide sequence ID" value="NZ_CP013015.1"/>
</dbReference>
<evidence type="ECO:0000256" key="6">
    <source>
        <dbReference type="ARBA" id="ARBA00023004"/>
    </source>
</evidence>
<dbReference type="Gene3D" id="1.10.569.10">
    <property type="entry name" value="Aldehyde Ferredoxin Oxidoreductase Protein, subunit A, domain 2"/>
    <property type="match status" value="1"/>
</dbReference>
<dbReference type="GO" id="GO:0046872">
    <property type="term" value="F:metal ion binding"/>
    <property type="evidence" value="ECO:0007669"/>
    <property type="project" value="UniProtKB-KW"/>
</dbReference>
<dbReference type="AlphaFoldDB" id="A0A7U4QJA5"/>
<evidence type="ECO:0000256" key="1">
    <source>
        <dbReference type="ARBA" id="ARBA00001966"/>
    </source>
</evidence>
<dbReference type="InterPro" id="IPR051919">
    <property type="entry name" value="W-dependent_AOR"/>
</dbReference>
<reference evidence="10 11" key="1">
    <citation type="submission" date="2015-10" db="EMBL/GenBank/DDBJ databases">
        <title>Candidatus Desulfofervidus auxilii, a hydrogenotrophic sulfate-reducing bacterium involved in the thermophilic anaerobic oxidation of methane.</title>
        <authorList>
            <person name="Krukenberg V."/>
            <person name="Richter M."/>
            <person name="Wegener G."/>
        </authorList>
    </citation>
    <scope>NUCLEOTIDE SEQUENCE [LARGE SCALE GENOMIC DNA]</scope>
    <source>
        <strain evidence="10 11">HS1</strain>
    </source>
</reference>
<dbReference type="GO" id="GO:0009055">
    <property type="term" value="F:electron transfer activity"/>
    <property type="evidence" value="ECO:0007669"/>
    <property type="project" value="InterPro"/>
</dbReference>
<dbReference type="InterPro" id="IPR013983">
    <property type="entry name" value="Ald_Fedxn_OxRdtase_N"/>
</dbReference>
<gene>
    <name evidence="10" type="ORF">HS1_000578</name>
</gene>
<evidence type="ECO:0000256" key="7">
    <source>
        <dbReference type="ARBA" id="ARBA00023014"/>
    </source>
</evidence>
<sequence>MKGYWKKLLKINLTHKKIETEKIPKEVITKYLGAKGIGAYYFMKDLPQGIDPFSPENRIILATGPFQGTDILSTGRFATITKSPLTGIFLDTYCGGMFGPSLKRCGFDLVIIEGRAEKPVYISITNEMAQIKDATNLWGKTTAEAEKYIKSQEGKETKVVSIGIAGENRVLFSCLISEKRRASGRGGAGAVFGSKNLKAIAVNGTMNISVHDPQKIKELNQKATQAVKQMHKNKVPFYFYGTSWAIEYAHKTDRLPTLNFKKGEWEHYKGLNGDTIYRENKIIQNPCCPCPIACGGIISEGKDRPEYETLAMLGANCGLKNYQAVVEANELCNLYGLDTISTGNVIAFAMECAEKGIIKEEIKFGDEKTLLSLIEEIALGKGIGAQLGLGTKRLSKIWGYDCSSFAMNVKGLELPAWNCRGKLGQGLAYMTADIGGSHLRDALTDHSPPKESALKVVKELIETQNKNVIRDNYIICAFALFTVTPEMCAEYFKAVTGQEINEEKIQEIGNRIFTLIRSFNCREGISRKDDQLPLRALKEGLPSGVAQGCKAFISEEDKEQCLDEYYQLRGWDKNGIPKRETLKRLGIDF</sequence>
<comment type="cofactor">
    <cofactor evidence="1">
        <name>[4Fe-4S] cluster</name>
        <dbReference type="ChEBI" id="CHEBI:49883"/>
    </cofactor>
</comment>
<organism evidence="10 11">
    <name type="scientific">Desulfofervidus auxilii</name>
    <dbReference type="NCBI Taxonomy" id="1621989"/>
    <lineage>
        <taxon>Bacteria</taxon>
        <taxon>Pseudomonadati</taxon>
        <taxon>Thermodesulfobacteriota</taxon>
        <taxon>Candidatus Desulfofervidia</taxon>
        <taxon>Candidatus Desulfofervidales</taxon>
        <taxon>Candidatus Desulfofervidaceae</taxon>
        <taxon>Candidatus Desulfofervidus</taxon>
    </lineage>
</organism>